<evidence type="ECO:0000313" key="6">
    <source>
        <dbReference type="EMBL" id="RZR74121.1"/>
    </source>
</evidence>
<dbReference type="PROSITE" id="PS51371">
    <property type="entry name" value="CBS"/>
    <property type="match status" value="1"/>
</dbReference>
<feature type="compositionally biased region" description="Low complexity" evidence="4">
    <location>
        <begin position="394"/>
        <end position="405"/>
    </location>
</feature>
<proteinExistence type="predicted"/>
<feature type="domain" description="CBS" evidence="5">
    <location>
        <begin position="429"/>
        <end position="487"/>
    </location>
</feature>
<evidence type="ECO:0000256" key="1">
    <source>
        <dbReference type="ARBA" id="ARBA00022737"/>
    </source>
</evidence>
<evidence type="ECO:0000259" key="5">
    <source>
        <dbReference type="PROSITE" id="PS51371"/>
    </source>
</evidence>
<feature type="region of interest" description="Disordered" evidence="4">
    <location>
        <begin position="394"/>
        <end position="416"/>
    </location>
</feature>
<accession>A0A445MIZ6</accession>
<organism evidence="6">
    <name type="scientific">Ensete ventricosum</name>
    <name type="common">Abyssinian banana</name>
    <name type="synonym">Musa ensete</name>
    <dbReference type="NCBI Taxonomy" id="4639"/>
    <lineage>
        <taxon>Eukaryota</taxon>
        <taxon>Viridiplantae</taxon>
        <taxon>Streptophyta</taxon>
        <taxon>Embryophyta</taxon>
        <taxon>Tracheophyta</taxon>
        <taxon>Spermatophyta</taxon>
        <taxon>Magnoliopsida</taxon>
        <taxon>Liliopsida</taxon>
        <taxon>Zingiberales</taxon>
        <taxon>Musaceae</taxon>
        <taxon>Ensete</taxon>
    </lineage>
</organism>
<keyword evidence="2 3" id="KW-0129">CBS domain</keyword>
<dbReference type="PANTHER" id="PTHR13780:SF128">
    <property type="entry name" value="CBS DOMAIN-CONTAINING PROTEIN"/>
    <property type="match status" value="1"/>
</dbReference>
<gene>
    <name evidence="6" type="ORF">BHM03_00032287</name>
</gene>
<dbReference type="Pfam" id="PF00571">
    <property type="entry name" value="CBS"/>
    <property type="match status" value="1"/>
</dbReference>
<dbReference type="InterPro" id="IPR050511">
    <property type="entry name" value="AMPK_gamma/SDS23_families"/>
</dbReference>
<dbReference type="InterPro" id="IPR046342">
    <property type="entry name" value="CBS_dom_sf"/>
</dbReference>
<reference evidence="6" key="1">
    <citation type="journal article" date="2018" name="Data Brief">
        <title>Genome sequence data from 17 accessions of Ensete ventricosum, a staple food crop for millions in Ethiopia.</title>
        <authorList>
            <person name="Yemataw Z."/>
            <person name="Muzemil S."/>
            <person name="Ambachew D."/>
            <person name="Tripathi L."/>
            <person name="Tesfaye K."/>
            <person name="Chala A."/>
            <person name="Farbos A."/>
            <person name="O'Neill P."/>
            <person name="Moore K."/>
            <person name="Grant M."/>
            <person name="Studholme D.J."/>
        </authorList>
    </citation>
    <scope>NUCLEOTIDE SEQUENCE [LARGE SCALE GENOMIC DNA]</scope>
    <source>
        <tissue evidence="6">Leaf</tissue>
    </source>
</reference>
<protein>
    <recommendedName>
        <fullName evidence="5">CBS domain-containing protein</fullName>
    </recommendedName>
</protein>
<feature type="region of interest" description="Disordered" evidence="4">
    <location>
        <begin position="1"/>
        <end position="25"/>
    </location>
</feature>
<dbReference type="SUPFAM" id="SSF54631">
    <property type="entry name" value="CBS-domain pair"/>
    <property type="match status" value="1"/>
</dbReference>
<name>A0A445MIZ6_ENSVE</name>
<dbReference type="PANTHER" id="PTHR13780">
    <property type="entry name" value="AMP-ACTIVATED PROTEIN KINASE, GAMMA REGULATORY SUBUNIT"/>
    <property type="match status" value="1"/>
</dbReference>
<dbReference type="GO" id="GO:0005737">
    <property type="term" value="C:cytoplasm"/>
    <property type="evidence" value="ECO:0007669"/>
    <property type="project" value="TreeGrafter"/>
</dbReference>
<dbReference type="Proteomes" id="UP000290560">
    <property type="component" value="Unassembled WGS sequence"/>
</dbReference>
<dbReference type="Gene3D" id="3.10.580.10">
    <property type="entry name" value="CBS-domain"/>
    <property type="match status" value="1"/>
</dbReference>
<keyword evidence="1" id="KW-0677">Repeat</keyword>
<dbReference type="InterPro" id="IPR000644">
    <property type="entry name" value="CBS_dom"/>
</dbReference>
<dbReference type="GO" id="GO:0005634">
    <property type="term" value="C:nucleus"/>
    <property type="evidence" value="ECO:0007669"/>
    <property type="project" value="TreeGrafter"/>
</dbReference>
<dbReference type="EMBL" id="KV876121">
    <property type="protein sequence ID" value="RZR74121.1"/>
    <property type="molecule type" value="Genomic_DNA"/>
</dbReference>
<dbReference type="AlphaFoldDB" id="A0A445MIZ6"/>
<sequence length="489" mass="52250">MNRAPAPEDLSPTEEVVEQNSGAAEFASRRGRETGAIISYRAVSRTPMGVCPTALQVVDRTRSVSVLQCMAVSLVSNEVSDLCIGKPALKSLPLSAAAVGDALLALRRGGEPHLAVLAADRAAPEKRAVVGRLCVADVLCYLCSDGNLASPSAALERPVSALLPKGACLVRRVEPQFRYSSVLPWVDELVPKTPSFLPCSKIIFGIFDLFFCCCLIRSVSEALDLILDGAQSLVVPIGSVGRKKLAAAEFCWLTQEDFVRYFLNSIALFSPVPALSIDALGLVRSADALAIRHDEPGLSLLPLVRRALSDQTAVAVVTDDGRLLGEISPAALSACDETVAVAAGIATLTAGDLMAFIDYYGSPSESLVRAIKAGLKEKGLQEMLELMEDELSSFSNSSSSASSSSSDDESSGGRRLRKLRSRSFSIGRRSEEPEVCHPGSSLVAVMVQALAHRVSYLWVVDEDDYGLMGIVTFADILRVFREQLQQSSL</sequence>
<evidence type="ECO:0000256" key="4">
    <source>
        <dbReference type="SAM" id="MobiDB-lite"/>
    </source>
</evidence>
<evidence type="ECO:0000256" key="3">
    <source>
        <dbReference type="PROSITE-ProRule" id="PRU00703"/>
    </source>
</evidence>
<evidence type="ECO:0000256" key="2">
    <source>
        <dbReference type="ARBA" id="ARBA00023122"/>
    </source>
</evidence>